<dbReference type="Gene3D" id="2.30.42.10">
    <property type="match status" value="1"/>
</dbReference>
<dbReference type="InterPro" id="IPR051201">
    <property type="entry name" value="Chloro_Bact_Ser_Proteases"/>
</dbReference>
<accession>A0A7C9P5L7</accession>
<protein>
    <submittedName>
        <fullName evidence="4">PDZ domain-containing protein</fullName>
    </submittedName>
</protein>
<dbReference type="PANTHER" id="PTHR43343:SF3">
    <property type="entry name" value="PROTEASE DO-LIKE 8, CHLOROPLASTIC"/>
    <property type="match status" value="1"/>
</dbReference>
<dbReference type="InterPro" id="IPR001940">
    <property type="entry name" value="Peptidase_S1C"/>
</dbReference>
<proteinExistence type="predicted"/>
<dbReference type="InterPro" id="IPR036034">
    <property type="entry name" value="PDZ_sf"/>
</dbReference>
<evidence type="ECO:0000313" key="4">
    <source>
        <dbReference type="EMBL" id="NDP48609.1"/>
    </source>
</evidence>
<dbReference type="GO" id="GO:0006508">
    <property type="term" value="P:proteolysis"/>
    <property type="evidence" value="ECO:0007669"/>
    <property type="project" value="UniProtKB-KW"/>
</dbReference>
<comment type="caution">
    <text evidence="4">The sequence shown here is derived from an EMBL/GenBank/DDBJ whole genome shotgun (WGS) entry which is preliminary data.</text>
</comment>
<dbReference type="AlphaFoldDB" id="A0A7C9P5L7"/>
<dbReference type="InterPro" id="IPR009003">
    <property type="entry name" value="Peptidase_S1_PA"/>
</dbReference>
<evidence type="ECO:0000259" key="3">
    <source>
        <dbReference type="PROSITE" id="PS50106"/>
    </source>
</evidence>
<dbReference type="PANTHER" id="PTHR43343">
    <property type="entry name" value="PEPTIDASE S12"/>
    <property type="match status" value="1"/>
</dbReference>
<dbReference type="SUPFAM" id="SSF50156">
    <property type="entry name" value="PDZ domain-like"/>
    <property type="match status" value="1"/>
</dbReference>
<dbReference type="CDD" id="cd10839">
    <property type="entry name" value="cpPDZ1_DegP-like"/>
    <property type="match status" value="1"/>
</dbReference>
<organism evidence="4 5">
    <name type="scientific">Sulfuriferula multivorans</name>
    <dbReference type="NCBI Taxonomy" id="1559896"/>
    <lineage>
        <taxon>Bacteria</taxon>
        <taxon>Pseudomonadati</taxon>
        <taxon>Pseudomonadota</taxon>
        <taxon>Betaproteobacteria</taxon>
        <taxon>Nitrosomonadales</taxon>
        <taxon>Sulfuricellaceae</taxon>
        <taxon>Sulfuriferula</taxon>
    </lineage>
</organism>
<dbReference type="GO" id="GO:0004252">
    <property type="term" value="F:serine-type endopeptidase activity"/>
    <property type="evidence" value="ECO:0007669"/>
    <property type="project" value="InterPro"/>
</dbReference>
<dbReference type="Gene3D" id="2.40.10.120">
    <property type="match status" value="1"/>
</dbReference>
<dbReference type="PRINTS" id="PR00834">
    <property type="entry name" value="PROTEASES2C"/>
</dbReference>
<gene>
    <name evidence="4" type="ORF">GZ085_09530</name>
</gene>
<dbReference type="SMART" id="SM00228">
    <property type="entry name" value="PDZ"/>
    <property type="match status" value="1"/>
</dbReference>
<evidence type="ECO:0000313" key="5">
    <source>
        <dbReference type="Proteomes" id="UP000483432"/>
    </source>
</evidence>
<feature type="domain" description="PDZ" evidence="3">
    <location>
        <begin position="266"/>
        <end position="337"/>
    </location>
</feature>
<sequence length="382" mass="39870">MHASTRTWTIRILAATVLFALGGVTHAWLTPPPHAGLPTTPVAAGAPAPVPAGLPDFTPLVRQNAAAVVNISVTSMGQSGVALNGVPDPLQRFFQPLPETDREQTGVGSGFVIESDGYILTNAHVVDGAREINVKFSDKRERSARVIGVDPLSDIALIKVDAKDLPTVQIGRAGTLRVGQWVLAIGSPFGFEQSASQGIVSALGRSLPGDAYVPFVQTDVPINPGNSGGPLIDLAGRVVGVNAQIYSRSGGYQGVSFAIPVDVAMQVAAQLKANGKVTRGWLGIEIQEVNQELAASFKLDQPTGALVASVAPHRPAAVAGIRPGDVIRSYDGKTIVKAGDLPPRVAVTPPGHDAALEVWRNSHLLGVDVTIARLPEQTARRG</sequence>
<dbReference type="SUPFAM" id="SSF50494">
    <property type="entry name" value="Trypsin-like serine proteases"/>
    <property type="match status" value="1"/>
</dbReference>
<dbReference type="Proteomes" id="UP000483432">
    <property type="component" value="Unassembled WGS sequence"/>
</dbReference>
<dbReference type="PROSITE" id="PS50106">
    <property type="entry name" value="PDZ"/>
    <property type="match status" value="1"/>
</dbReference>
<keyword evidence="2" id="KW-0378">Hydrolase</keyword>
<evidence type="ECO:0000256" key="1">
    <source>
        <dbReference type="ARBA" id="ARBA00022670"/>
    </source>
</evidence>
<dbReference type="Pfam" id="PF13365">
    <property type="entry name" value="Trypsin_2"/>
    <property type="match status" value="1"/>
</dbReference>
<dbReference type="InterPro" id="IPR001478">
    <property type="entry name" value="PDZ"/>
</dbReference>
<dbReference type="EMBL" id="JAAFGW010000137">
    <property type="protein sequence ID" value="NDP48609.1"/>
    <property type="molecule type" value="Genomic_DNA"/>
</dbReference>
<reference evidence="4 5" key="1">
    <citation type="submission" date="2019-09" db="EMBL/GenBank/DDBJ databases">
        <title>H2 Metabolism Revealed by Metagenomic Analysis in Subglacial Sediment of East Antarctica.</title>
        <authorList>
            <person name="Yang Z."/>
            <person name="Zhang Y."/>
            <person name="Lv Y."/>
            <person name="Yan W."/>
            <person name="Xiao X."/>
            <person name="Sun B."/>
            <person name="Ma H."/>
        </authorList>
    </citation>
    <scope>NUCLEOTIDE SEQUENCE [LARGE SCALE GENOMIC DNA]</scope>
    <source>
        <strain evidence="4">Bin2_2</strain>
    </source>
</reference>
<keyword evidence="1" id="KW-0645">Protease</keyword>
<name>A0A7C9P5L7_9PROT</name>
<evidence type="ECO:0000256" key="2">
    <source>
        <dbReference type="ARBA" id="ARBA00022801"/>
    </source>
</evidence>
<dbReference type="Pfam" id="PF13180">
    <property type="entry name" value="PDZ_2"/>
    <property type="match status" value="1"/>
</dbReference>